<dbReference type="OrthoDB" id="10037631at2759"/>
<protein>
    <recommendedName>
        <fullName evidence="1">Pecanex-like protein</fullName>
    </recommendedName>
</protein>
<proteinExistence type="inferred from homology"/>
<feature type="transmembrane region" description="Helical" evidence="1">
    <location>
        <begin position="37"/>
        <end position="59"/>
    </location>
</feature>
<keyword evidence="1" id="KW-1133">Transmembrane helix</keyword>
<dbReference type="GO" id="GO:0007029">
    <property type="term" value="P:endoplasmic reticulum organization"/>
    <property type="evidence" value="ECO:0007669"/>
    <property type="project" value="TreeGrafter"/>
</dbReference>
<evidence type="ECO:0000256" key="1">
    <source>
        <dbReference type="RuleBase" id="RU367089"/>
    </source>
</evidence>
<dbReference type="Proteomes" id="UP000694843">
    <property type="component" value="Unplaced"/>
</dbReference>
<dbReference type="GeneID" id="125178878"/>
<organism evidence="3 4">
    <name type="scientific">Hyalella azteca</name>
    <name type="common">Amphipod</name>
    <dbReference type="NCBI Taxonomy" id="294128"/>
    <lineage>
        <taxon>Eukaryota</taxon>
        <taxon>Metazoa</taxon>
        <taxon>Ecdysozoa</taxon>
        <taxon>Arthropoda</taxon>
        <taxon>Crustacea</taxon>
        <taxon>Multicrustacea</taxon>
        <taxon>Malacostraca</taxon>
        <taxon>Eumalacostraca</taxon>
        <taxon>Peracarida</taxon>
        <taxon>Amphipoda</taxon>
        <taxon>Senticaudata</taxon>
        <taxon>Talitrida</taxon>
        <taxon>Talitroidea</taxon>
        <taxon>Hyalellidae</taxon>
        <taxon>Hyalella</taxon>
    </lineage>
</organism>
<comment type="caution">
    <text evidence="1">Lacks conserved residue(s) required for the propagation of feature annotation.</text>
</comment>
<dbReference type="InterPro" id="IPR039797">
    <property type="entry name" value="Pecanex"/>
</dbReference>
<comment type="similarity">
    <text evidence="1">Belongs to the pecanex family.</text>
</comment>
<evidence type="ECO:0000313" key="4">
    <source>
        <dbReference type="RefSeq" id="XP_047739619.1"/>
    </source>
</evidence>
<keyword evidence="1" id="KW-0472">Membrane</keyword>
<dbReference type="GO" id="GO:0005783">
    <property type="term" value="C:endoplasmic reticulum"/>
    <property type="evidence" value="ECO:0007669"/>
    <property type="project" value="TreeGrafter"/>
</dbReference>
<keyword evidence="1" id="KW-0812">Transmembrane</keyword>
<dbReference type="PANTHER" id="PTHR12372:SF7">
    <property type="entry name" value="PROTEIN PECANEX"/>
    <property type="match status" value="1"/>
</dbReference>
<name>A0A979FR72_HYAAZ</name>
<dbReference type="AlphaFoldDB" id="A0A979FR72"/>
<feature type="compositionally biased region" description="Low complexity" evidence="2">
    <location>
        <begin position="114"/>
        <end position="124"/>
    </location>
</feature>
<accession>A0A979FR72</accession>
<dbReference type="RefSeq" id="XP_047739619.1">
    <property type="nucleotide sequence ID" value="XM_047883663.1"/>
</dbReference>
<comment type="subcellular location">
    <subcellularLocation>
        <location evidence="1">Membrane</location>
        <topology evidence="1">Multi-pass membrane protein</topology>
    </subcellularLocation>
</comment>
<sequence>MMGSQSVEILRQGVWASLTGGWFFDPGKSMFCNTFHLYMWLYLACAPFSISLSGVGWWLGWVMHLTLLFIVSALIKAMNYVLHHLFDTAQCHVEEDSSNSSQGNTIDGPFAPHSSFSSSRRLSSVGQRPSRGLRDDIFSRFRSVEAVEMPVMSGTAASGNIPHSTYDESSAMCVIHNSDYVAPLPASSSHSLPFISTSNHNIVFTNTIANSLCSSTTGVMSTRQRTSRPSAAASSAVSVLRPGMIIS</sequence>
<evidence type="ECO:0000256" key="2">
    <source>
        <dbReference type="SAM" id="MobiDB-lite"/>
    </source>
</evidence>
<dbReference type="PANTHER" id="PTHR12372">
    <property type="entry name" value="PECANEX"/>
    <property type="match status" value="1"/>
</dbReference>
<evidence type="ECO:0000313" key="3">
    <source>
        <dbReference type="Proteomes" id="UP000694843"/>
    </source>
</evidence>
<gene>
    <name evidence="4" type="primary">LOC125178878</name>
</gene>
<dbReference type="KEGG" id="hazt:125178878"/>
<keyword evidence="3" id="KW-1185">Reference proteome</keyword>
<feature type="region of interest" description="Disordered" evidence="2">
    <location>
        <begin position="111"/>
        <end position="131"/>
    </location>
</feature>
<dbReference type="GO" id="GO:0016020">
    <property type="term" value="C:membrane"/>
    <property type="evidence" value="ECO:0007669"/>
    <property type="project" value="UniProtKB-SubCell"/>
</dbReference>
<reference evidence="4" key="1">
    <citation type="submission" date="2025-08" db="UniProtKB">
        <authorList>
            <consortium name="RefSeq"/>
        </authorList>
    </citation>
    <scope>IDENTIFICATION</scope>
    <source>
        <tissue evidence="4">Whole organism</tissue>
    </source>
</reference>